<keyword evidence="3" id="KW-1185">Reference proteome</keyword>
<protein>
    <submittedName>
        <fullName evidence="2">Uncharacterized protein</fullName>
    </submittedName>
</protein>
<evidence type="ECO:0000313" key="2">
    <source>
        <dbReference type="EMBL" id="SMQ64464.1"/>
    </source>
</evidence>
<dbReference type="RefSeq" id="WP_086436872.1">
    <property type="nucleotide sequence ID" value="NZ_FXWG01000001.1"/>
</dbReference>
<feature type="transmembrane region" description="Helical" evidence="1">
    <location>
        <begin position="72"/>
        <end position="94"/>
    </location>
</feature>
<proteinExistence type="predicted"/>
<accession>A0A1Y6EP73</accession>
<feature type="transmembrane region" description="Helical" evidence="1">
    <location>
        <begin position="122"/>
        <end position="147"/>
    </location>
</feature>
<organism evidence="2 3">
    <name type="scientific">Altererythrobacter xiamenensis</name>
    <dbReference type="NCBI Taxonomy" id="1316679"/>
    <lineage>
        <taxon>Bacteria</taxon>
        <taxon>Pseudomonadati</taxon>
        <taxon>Pseudomonadota</taxon>
        <taxon>Alphaproteobacteria</taxon>
        <taxon>Sphingomonadales</taxon>
        <taxon>Erythrobacteraceae</taxon>
        <taxon>Altererythrobacter</taxon>
    </lineage>
</organism>
<keyword evidence="1" id="KW-0472">Membrane</keyword>
<sequence length="152" mass="16497">MSEYKNDRRQFEVADRLEDILPDIKVATQEQTTAQPEARGFELLARIWLTMIACYGVFLTSMIATLGSSGKALLSIVVSIVYVAVFFSVGRIIVAQNPDQTSSPLDRDGRLMTHFGPMDRKAVYGQIVVVPAAVAFFGLAVSVIIALQGAGS</sequence>
<reference evidence="3" key="1">
    <citation type="submission" date="2017-04" db="EMBL/GenBank/DDBJ databases">
        <authorList>
            <person name="Varghese N."/>
            <person name="Submissions S."/>
        </authorList>
    </citation>
    <scope>NUCLEOTIDE SEQUENCE [LARGE SCALE GENOMIC DNA]</scope>
</reference>
<dbReference type="Proteomes" id="UP000194420">
    <property type="component" value="Unassembled WGS sequence"/>
</dbReference>
<dbReference type="AlphaFoldDB" id="A0A1Y6EP73"/>
<gene>
    <name evidence="2" type="ORF">SAMN06297468_1022</name>
</gene>
<evidence type="ECO:0000256" key="1">
    <source>
        <dbReference type="SAM" id="Phobius"/>
    </source>
</evidence>
<evidence type="ECO:0000313" key="3">
    <source>
        <dbReference type="Proteomes" id="UP000194420"/>
    </source>
</evidence>
<dbReference type="OrthoDB" id="7449199at2"/>
<keyword evidence="1" id="KW-0812">Transmembrane</keyword>
<name>A0A1Y6EP73_9SPHN</name>
<feature type="transmembrane region" description="Helical" evidence="1">
    <location>
        <begin position="47"/>
        <end position="66"/>
    </location>
</feature>
<dbReference type="EMBL" id="FXWG01000001">
    <property type="protein sequence ID" value="SMQ64464.1"/>
    <property type="molecule type" value="Genomic_DNA"/>
</dbReference>
<keyword evidence="1" id="KW-1133">Transmembrane helix</keyword>